<dbReference type="AlphaFoldDB" id="A0AAW9S8V5"/>
<name>A0AAW9S8V5_9BACT</name>
<dbReference type="RefSeq" id="WP_346823080.1">
    <property type="nucleotide sequence ID" value="NZ_JBDKWZ010000013.1"/>
</dbReference>
<organism evidence="1 2">
    <name type="scientific">Rapidithrix thailandica</name>
    <dbReference type="NCBI Taxonomy" id="413964"/>
    <lineage>
        <taxon>Bacteria</taxon>
        <taxon>Pseudomonadati</taxon>
        <taxon>Bacteroidota</taxon>
        <taxon>Cytophagia</taxon>
        <taxon>Cytophagales</taxon>
        <taxon>Flammeovirgaceae</taxon>
        <taxon>Rapidithrix</taxon>
    </lineage>
</organism>
<reference evidence="1 2" key="1">
    <citation type="submission" date="2024-04" db="EMBL/GenBank/DDBJ databases">
        <title>Novel genus in family Flammeovirgaceae.</title>
        <authorList>
            <person name="Nguyen T.H."/>
            <person name="Vuong T.Q."/>
            <person name="Le H."/>
            <person name="Kim S.-G."/>
        </authorList>
    </citation>
    <scope>NUCLEOTIDE SEQUENCE [LARGE SCALE GENOMIC DNA]</scope>
    <source>
        <strain evidence="1 2">JCM 23209</strain>
    </source>
</reference>
<evidence type="ECO:0000313" key="1">
    <source>
        <dbReference type="EMBL" id="MEN7550298.1"/>
    </source>
</evidence>
<sequence length="75" mass="8696">MEKMEYETVIKEAVDHCAKEDGWANLAEVGIYLQNQAVKYGKLSKFLEKYESLVAIRIDENMSPPVKYVKLIKEE</sequence>
<proteinExistence type="predicted"/>
<dbReference type="InterPro" id="IPR041966">
    <property type="entry name" value="LOTUS-like"/>
</dbReference>
<accession>A0AAW9S8V5</accession>
<dbReference type="CDD" id="cd10146">
    <property type="entry name" value="LabA_like_C"/>
    <property type="match status" value="1"/>
</dbReference>
<evidence type="ECO:0000313" key="2">
    <source>
        <dbReference type="Proteomes" id="UP001403385"/>
    </source>
</evidence>
<keyword evidence="2" id="KW-1185">Reference proteome</keyword>
<protein>
    <submittedName>
        <fullName evidence="1">OST-HTH/LOTUS domain-containing protein</fullName>
    </submittedName>
</protein>
<comment type="caution">
    <text evidence="1">The sequence shown here is derived from an EMBL/GenBank/DDBJ whole genome shotgun (WGS) entry which is preliminary data.</text>
</comment>
<dbReference type="Gene3D" id="3.30.420.610">
    <property type="entry name" value="LOTUS domain-like"/>
    <property type="match status" value="1"/>
</dbReference>
<dbReference type="EMBL" id="JBDKWZ010000013">
    <property type="protein sequence ID" value="MEN7550298.1"/>
    <property type="molecule type" value="Genomic_DNA"/>
</dbReference>
<dbReference type="Proteomes" id="UP001403385">
    <property type="component" value="Unassembled WGS sequence"/>
</dbReference>
<gene>
    <name evidence="1" type="ORF">AAG747_20430</name>
</gene>